<dbReference type="GO" id="GO:0003700">
    <property type="term" value="F:DNA-binding transcription factor activity"/>
    <property type="evidence" value="ECO:0007669"/>
    <property type="project" value="InterPro"/>
</dbReference>
<dbReference type="PANTHER" id="PTHR33164:SF64">
    <property type="entry name" value="TRANSCRIPTIONAL REGULATOR SLYA"/>
    <property type="match status" value="1"/>
</dbReference>
<dbReference type="GO" id="GO:0006950">
    <property type="term" value="P:response to stress"/>
    <property type="evidence" value="ECO:0007669"/>
    <property type="project" value="TreeGrafter"/>
</dbReference>
<gene>
    <name evidence="5" type="ORF">HYG86_03740</name>
</gene>
<protein>
    <submittedName>
        <fullName evidence="5">MarR family transcriptional regulator</fullName>
    </submittedName>
</protein>
<dbReference type="SUPFAM" id="SSF46785">
    <property type="entry name" value="Winged helix' DNA-binding domain"/>
    <property type="match status" value="1"/>
</dbReference>
<dbReference type="AlphaFoldDB" id="A0A7G9W5I0"/>
<dbReference type="InterPro" id="IPR036390">
    <property type="entry name" value="WH_DNA-bd_sf"/>
</dbReference>
<keyword evidence="3" id="KW-0804">Transcription</keyword>
<dbReference type="Pfam" id="PF01047">
    <property type="entry name" value="MarR"/>
    <property type="match status" value="1"/>
</dbReference>
<evidence type="ECO:0000256" key="1">
    <source>
        <dbReference type="ARBA" id="ARBA00023015"/>
    </source>
</evidence>
<name>A0A7G9W5I0_ALKCA</name>
<dbReference type="EMBL" id="CP058559">
    <property type="protein sequence ID" value="QNO13942.1"/>
    <property type="molecule type" value="Genomic_DNA"/>
</dbReference>
<dbReference type="GO" id="GO:0003677">
    <property type="term" value="F:DNA binding"/>
    <property type="evidence" value="ECO:0007669"/>
    <property type="project" value="UniProtKB-KW"/>
</dbReference>
<dbReference type="KEGG" id="acae:HYG86_03740"/>
<keyword evidence="6" id="KW-1185">Reference proteome</keyword>
<dbReference type="InterPro" id="IPR036388">
    <property type="entry name" value="WH-like_DNA-bd_sf"/>
</dbReference>
<dbReference type="PANTHER" id="PTHR33164">
    <property type="entry name" value="TRANSCRIPTIONAL REGULATOR, MARR FAMILY"/>
    <property type="match status" value="1"/>
</dbReference>
<dbReference type="Gene3D" id="1.10.10.10">
    <property type="entry name" value="Winged helix-like DNA-binding domain superfamily/Winged helix DNA-binding domain"/>
    <property type="match status" value="1"/>
</dbReference>
<dbReference type="InterPro" id="IPR000835">
    <property type="entry name" value="HTH_MarR-typ"/>
</dbReference>
<dbReference type="SMART" id="SM00347">
    <property type="entry name" value="HTH_MARR"/>
    <property type="match status" value="1"/>
</dbReference>
<evidence type="ECO:0000256" key="2">
    <source>
        <dbReference type="ARBA" id="ARBA00023125"/>
    </source>
</evidence>
<dbReference type="PROSITE" id="PS50995">
    <property type="entry name" value="HTH_MARR_2"/>
    <property type="match status" value="1"/>
</dbReference>
<evidence type="ECO:0000313" key="6">
    <source>
        <dbReference type="Proteomes" id="UP000516160"/>
    </source>
</evidence>
<keyword evidence="2" id="KW-0238">DNA-binding</keyword>
<reference evidence="5 6" key="1">
    <citation type="submission" date="2020-07" db="EMBL/GenBank/DDBJ databases">
        <title>Alkalicella. sp. LB2 genome.</title>
        <authorList>
            <person name="Postec A."/>
            <person name="Quemeneur M."/>
        </authorList>
    </citation>
    <scope>NUCLEOTIDE SEQUENCE [LARGE SCALE GENOMIC DNA]</scope>
    <source>
        <strain evidence="5 6">LB2</strain>
    </source>
</reference>
<feature type="domain" description="HTH marR-type" evidence="4">
    <location>
        <begin position="4"/>
        <end position="140"/>
    </location>
</feature>
<proteinExistence type="predicted"/>
<dbReference type="Proteomes" id="UP000516160">
    <property type="component" value="Chromosome"/>
</dbReference>
<accession>A0A7G9W5I0</accession>
<dbReference type="PRINTS" id="PR00598">
    <property type="entry name" value="HTHMARR"/>
</dbReference>
<evidence type="ECO:0000313" key="5">
    <source>
        <dbReference type="EMBL" id="QNO13942.1"/>
    </source>
</evidence>
<dbReference type="RefSeq" id="WP_213167605.1">
    <property type="nucleotide sequence ID" value="NZ_CP058559.1"/>
</dbReference>
<evidence type="ECO:0000259" key="4">
    <source>
        <dbReference type="PROSITE" id="PS50995"/>
    </source>
</evidence>
<keyword evidence="1" id="KW-0805">Transcription regulation</keyword>
<sequence>MNREANLGYLLSKAARLTKWELNNRLTDIGLTSTQWGVLHLLYQYKETDFVATPAAIADKLHSDRPTISGIIDRLNKNGWILRETNPDDRRSQLISLTEKTLGLVSEMERLSDETMNSAVSDFSKKELEELARYLSRIINNLTTEK</sequence>
<organism evidence="5 6">
    <name type="scientific">Alkalicella caledoniensis</name>
    <dbReference type="NCBI Taxonomy" id="2731377"/>
    <lineage>
        <taxon>Bacteria</taxon>
        <taxon>Bacillati</taxon>
        <taxon>Bacillota</taxon>
        <taxon>Clostridia</taxon>
        <taxon>Eubacteriales</taxon>
        <taxon>Proteinivoracaceae</taxon>
        <taxon>Alkalicella</taxon>
    </lineage>
</organism>
<evidence type="ECO:0000256" key="3">
    <source>
        <dbReference type="ARBA" id="ARBA00023163"/>
    </source>
</evidence>
<dbReference type="InterPro" id="IPR039422">
    <property type="entry name" value="MarR/SlyA-like"/>
</dbReference>